<evidence type="ECO:0000256" key="6">
    <source>
        <dbReference type="RuleBase" id="RU004057"/>
    </source>
</evidence>
<proteinExistence type="inferred from homology"/>
<keyword evidence="3 7" id="KW-0812">Transmembrane</keyword>
<dbReference type="InterPro" id="IPR002898">
    <property type="entry name" value="MotA_ExbB_proton_chnl"/>
</dbReference>
<evidence type="ECO:0000313" key="10">
    <source>
        <dbReference type="Proteomes" id="UP001225072"/>
    </source>
</evidence>
<feature type="transmembrane region" description="Helical" evidence="7">
    <location>
        <begin position="36"/>
        <end position="59"/>
    </location>
</feature>
<dbReference type="EMBL" id="JAUTAL010000001">
    <property type="protein sequence ID" value="MDQ1098152.1"/>
    <property type="molecule type" value="Genomic_DNA"/>
</dbReference>
<evidence type="ECO:0000256" key="4">
    <source>
        <dbReference type="ARBA" id="ARBA00022989"/>
    </source>
</evidence>
<evidence type="ECO:0000259" key="8">
    <source>
        <dbReference type="Pfam" id="PF01618"/>
    </source>
</evidence>
<evidence type="ECO:0000256" key="7">
    <source>
        <dbReference type="SAM" id="Phobius"/>
    </source>
</evidence>
<comment type="similarity">
    <text evidence="6">Belongs to the exbB/tolQ family.</text>
</comment>
<evidence type="ECO:0000313" key="9">
    <source>
        <dbReference type="EMBL" id="MDQ1098152.1"/>
    </source>
</evidence>
<keyword evidence="5 7" id="KW-0472">Membrane</keyword>
<evidence type="ECO:0000256" key="5">
    <source>
        <dbReference type="ARBA" id="ARBA00023136"/>
    </source>
</evidence>
<comment type="caution">
    <text evidence="9">The sequence shown here is derived from an EMBL/GenBank/DDBJ whole genome shotgun (WGS) entry which is preliminary data.</text>
</comment>
<keyword evidence="4 7" id="KW-1133">Transmembrane helix</keyword>
<dbReference type="Proteomes" id="UP001225072">
    <property type="component" value="Unassembled WGS sequence"/>
</dbReference>
<evidence type="ECO:0000256" key="1">
    <source>
        <dbReference type="ARBA" id="ARBA00004651"/>
    </source>
</evidence>
<gene>
    <name evidence="9" type="ORF">QE404_003299</name>
</gene>
<reference evidence="9 10" key="1">
    <citation type="submission" date="2023-07" db="EMBL/GenBank/DDBJ databases">
        <title>Functional and genomic diversity of the sorghum phyllosphere microbiome.</title>
        <authorList>
            <person name="Shade A."/>
        </authorList>
    </citation>
    <scope>NUCLEOTIDE SEQUENCE [LARGE SCALE GENOMIC DNA]</scope>
    <source>
        <strain evidence="9 10">SORGH_AS_1064</strain>
    </source>
</reference>
<feature type="transmembrane region" description="Helical" evidence="7">
    <location>
        <begin position="185"/>
        <end position="209"/>
    </location>
</feature>
<keyword evidence="10" id="KW-1185">Reference proteome</keyword>
<dbReference type="InterPro" id="IPR050790">
    <property type="entry name" value="ExbB/TolQ_transport"/>
</dbReference>
<keyword evidence="2" id="KW-1003">Cell membrane</keyword>
<keyword evidence="6" id="KW-0813">Transport</keyword>
<name>A0ABU0TM78_9FLAO</name>
<evidence type="ECO:0000256" key="2">
    <source>
        <dbReference type="ARBA" id="ARBA00022475"/>
    </source>
</evidence>
<keyword evidence="6" id="KW-0653">Protein transport</keyword>
<dbReference type="RefSeq" id="WP_307452218.1">
    <property type="nucleotide sequence ID" value="NZ_JAUTAL010000001.1"/>
</dbReference>
<comment type="subcellular location">
    <subcellularLocation>
        <location evidence="1">Cell membrane</location>
        <topology evidence="1">Multi-pass membrane protein</topology>
    </subcellularLocation>
    <subcellularLocation>
        <location evidence="6">Membrane</location>
        <topology evidence="6">Multi-pass membrane protein</topology>
    </subcellularLocation>
</comment>
<feature type="transmembrane region" description="Helical" evidence="7">
    <location>
        <begin position="142"/>
        <end position="165"/>
    </location>
</feature>
<sequence>MLLTELTQILFAQVTTSAVAEAPKKVFSFWEIMFHGGVFAKIVMVTVLLLGVFSVYLFFERFFFIKRMVSKTDPDFMNNIEDFIREGKIESAADYCKRQHSPEGRILEKGISRLGRPVSDIVSAMESQAQVEVANMEKNLNLLAVVPSIAPMLGLLGTVIGMIIAFFDLSNMEGAFSPKTLSEGIYTALGQTAVGLAVAIPANFFYNILLTRIDKFVLRAQNMSGEFLDLINKPL</sequence>
<organism evidence="9 10">
    <name type="scientific">Chryseobacterium camelliae</name>
    <dbReference type="NCBI Taxonomy" id="1265445"/>
    <lineage>
        <taxon>Bacteria</taxon>
        <taxon>Pseudomonadati</taxon>
        <taxon>Bacteroidota</taxon>
        <taxon>Flavobacteriia</taxon>
        <taxon>Flavobacteriales</taxon>
        <taxon>Weeksellaceae</taxon>
        <taxon>Chryseobacterium group</taxon>
        <taxon>Chryseobacterium</taxon>
    </lineage>
</organism>
<feature type="domain" description="MotA/TolQ/ExbB proton channel" evidence="8">
    <location>
        <begin position="99"/>
        <end position="220"/>
    </location>
</feature>
<dbReference type="Pfam" id="PF01618">
    <property type="entry name" value="MotA_ExbB"/>
    <property type="match status" value="1"/>
</dbReference>
<dbReference type="PANTHER" id="PTHR30625:SF17">
    <property type="entry name" value="TOLQ-RELATED"/>
    <property type="match status" value="1"/>
</dbReference>
<evidence type="ECO:0000256" key="3">
    <source>
        <dbReference type="ARBA" id="ARBA00022692"/>
    </source>
</evidence>
<dbReference type="PANTHER" id="PTHR30625">
    <property type="entry name" value="PROTEIN TOLQ"/>
    <property type="match status" value="1"/>
</dbReference>
<accession>A0ABU0TM78</accession>
<protein>
    <submittedName>
        <fullName evidence="9">Biopolymer transport protein ExbB</fullName>
    </submittedName>
</protein>